<name>A0ACC7NX44_9BACL</name>
<proteinExistence type="predicted"/>
<organism evidence="1 2">
    <name type="scientific">Paenibacillus mesotrionivorans</name>
    <dbReference type="NCBI Taxonomy" id="3160968"/>
    <lineage>
        <taxon>Bacteria</taxon>
        <taxon>Bacillati</taxon>
        <taxon>Bacillota</taxon>
        <taxon>Bacilli</taxon>
        <taxon>Bacillales</taxon>
        <taxon>Paenibacillaceae</taxon>
        <taxon>Paenibacillus</taxon>
    </lineage>
</organism>
<comment type="caution">
    <text evidence="1">The sequence shown here is derived from an EMBL/GenBank/DDBJ whole genome shotgun (WGS) entry which is preliminary data.</text>
</comment>
<protein>
    <submittedName>
        <fullName evidence="1">Amidase domain-containing protein</fullName>
    </submittedName>
</protein>
<dbReference type="EMBL" id="JBJURJ010000004">
    <property type="protein sequence ID" value="MFM9328276.1"/>
    <property type="molecule type" value="Genomic_DNA"/>
</dbReference>
<evidence type="ECO:0000313" key="2">
    <source>
        <dbReference type="Proteomes" id="UP001631969"/>
    </source>
</evidence>
<keyword evidence="2" id="KW-1185">Reference proteome</keyword>
<accession>A0ACC7NX44</accession>
<reference evidence="1" key="1">
    <citation type="submission" date="2024-12" db="EMBL/GenBank/DDBJ databases">
        <authorList>
            <person name="Wu N."/>
        </authorList>
    </citation>
    <scope>NUCLEOTIDE SEQUENCE</scope>
    <source>
        <strain evidence="1">P15</strain>
    </source>
</reference>
<gene>
    <name evidence="1" type="ORF">ACI1P1_08265</name>
</gene>
<sequence>MSWKLALYDFIHARNQAETDYDTGPLRQLTADGEFLRRMEARQERRRFQHLIRGFVPVRSEIRLAVKRVETSDREAVLHIRLSQSFQGSVGSRTLTENSWWTECLTFAFAREGIAVLQRVEQSALDDRDDRLGLLPEMAEEIRQKVPPPFLKQGLQTSPRSKGTYNRQLAVEYAEKFWETPNPAYLAFEVDCSNYVSQCILAGGHYMDYTGRREAGWWYRGRSGSQELWSYSWAVANALQLYLGGKRSTGLRAEEVGSPKDLEPGDVICYSWNGDGRYGHSTVVTDFDPDGMPLVNAHTVNCRHRYWDYSDSYAWTEATKYRFFHILGP</sequence>
<evidence type="ECO:0000313" key="1">
    <source>
        <dbReference type="EMBL" id="MFM9328276.1"/>
    </source>
</evidence>
<dbReference type="Proteomes" id="UP001631969">
    <property type="component" value="Unassembled WGS sequence"/>
</dbReference>